<sequence length="270" mass="28474">MGRVHSISPHFCPRITMSYIHSCPHVSTNIYASRGRRASYPTTPPTARRASLTGSIASFVGIKAPVPPPPARAPPRPVVQGCARKPALKRRSLSDSGVPRTDSFDSDCSTASSSSASSSSAFSLSASSSSSPVRFDAGTESREVTADGGACSGALTSKSHPKRSTMQRSIRKVNLLFRGSPPPPPRVIPVLPPPPDMDALSIICVEEDAPSPPSPVSPGARKVRFCVSVSPSPPSTDEEEEDEEPTWCELMVSLAPLACLTNEADVLSLQ</sequence>
<feature type="compositionally biased region" description="Basic residues" evidence="1">
    <location>
        <begin position="159"/>
        <end position="168"/>
    </location>
</feature>
<proteinExistence type="predicted"/>
<dbReference type="Proteomes" id="UP001219525">
    <property type="component" value="Unassembled WGS sequence"/>
</dbReference>
<protein>
    <submittedName>
        <fullName evidence="2">Uncharacterized protein</fullName>
    </submittedName>
</protein>
<feature type="region of interest" description="Disordered" evidence="1">
    <location>
        <begin position="63"/>
        <end position="168"/>
    </location>
</feature>
<feature type="compositionally biased region" description="Pro residues" evidence="1">
    <location>
        <begin position="65"/>
        <end position="77"/>
    </location>
</feature>
<dbReference type="AlphaFoldDB" id="A0AAD6VPY1"/>
<keyword evidence="3" id="KW-1185">Reference proteome</keyword>
<feature type="compositionally biased region" description="Low complexity" evidence="1">
    <location>
        <begin position="106"/>
        <end position="131"/>
    </location>
</feature>
<organism evidence="2 3">
    <name type="scientific">Mycena pura</name>
    <dbReference type="NCBI Taxonomy" id="153505"/>
    <lineage>
        <taxon>Eukaryota</taxon>
        <taxon>Fungi</taxon>
        <taxon>Dikarya</taxon>
        <taxon>Basidiomycota</taxon>
        <taxon>Agaricomycotina</taxon>
        <taxon>Agaricomycetes</taxon>
        <taxon>Agaricomycetidae</taxon>
        <taxon>Agaricales</taxon>
        <taxon>Marasmiineae</taxon>
        <taxon>Mycenaceae</taxon>
        <taxon>Mycena</taxon>
    </lineage>
</organism>
<dbReference type="EMBL" id="JARJCW010000012">
    <property type="protein sequence ID" value="KAJ7218398.1"/>
    <property type="molecule type" value="Genomic_DNA"/>
</dbReference>
<evidence type="ECO:0000313" key="2">
    <source>
        <dbReference type="EMBL" id="KAJ7218398.1"/>
    </source>
</evidence>
<accession>A0AAD6VPY1</accession>
<evidence type="ECO:0000313" key="3">
    <source>
        <dbReference type="Proteomes" id="UP001219525"/>
    </source>
</evidence>
<gene>
    <name evidence="2" type="ORF">GGX14DRAFT_594769</name>
</gene>
<name>A0AAD6VPY1_9AGAR</name>
<evidence type="ECO:0000256" key="1">
    <source>
        <dbReference type="SAM" id="MobiDB-lite"/>
    </source>
</evidence>
<comment type="caution">
    <text evidence="2">The sequence shown here is derived from an EMBL/GenBank/DDBJ whole genome shotgun (WGS) entry which is preliminary data.</text>
</comment>
<reference evidence="2" key="1">
    <citation type="submission" date="2023-03" db="EMBL/GenBank/DDBJ databases">
        <title>Massive genome expansion in bonnet fungi (Mycena s.s.) driven by repeated elements and novel gene families across ecological guilds.</title>
        <authorList>
            <consortium name="Lawrence Berkeley National Laboratory"/>
            <person name="Harder C.B."/>
            <person name="Miyauchi S."/>
            <person name="Viragh M."/>
            <person name="Kuo A."/>
            <person name="Thoen E."/>
            <person name="Andreopoulos B."/>
            <person name="Lu D."/>
            <person name="Skrede I."/>
            <person name="Drula E."/>
            <person name="Henrissat B."/>
            <person name="Morin E."/>
            <person name="Kohler A."/>
            <person name="Barry K."/>
            <person name="LaButti K."/>
            <person name="Morin E."/>
            <person name="Salamov A."/>
            <person name="Lipzen A."/>
            <person name="Mereny Z."/>
            <person name="Hegedus B."/>
            <person name="Baldrian P."/>
            <person name="Stursova M."/>
            <person name="Weitz H."/>
            <person name="Taylor A."/>
            <person name="Grigoriev I.V."/>
            <person name="Nagy L.G."/>
            <person name="Martin F."/>
            <person name="Kauserud H."/>
        </authorList>
    </citation>
    <scope>NUCLEOTIDE SEQUENCE</scope>
    <source>
        <strain evidence="2">9144</strain>
    </source>
</reference>